<evidence type="ECO:0000313" key="2">
    <source>
        <dbReference type="EMBL" id="KDQ06826.1"/>
    </source>
</evidence>
<gene>
    <name evidence="2" type="ORF">BOTBODRAFT_181231</name>
</gene>
<name>A0A067M5K1_BOTB1</name>
<dbReference type="Proteomes" id="UP000027195">
    <property type="component" value="Unassembled WGS sequence"/>
</dbReference>
<feature type="compositionally biased region" description="Polar residues" evidence="1">
    <location>
        <begin position="1"/>
        <end position="25"/>
    </location>
</feature>
<proteinExistence type="predicted"/>
<sequence length="225" mass="25572">MASTLSGQRGTVSGHQKRPAQSNPDGEQPPHRWWRLNAGSDSDSDSSDMGNANGNGNSSDTPPEPTDMTPTLLKEEMEQRQIAEDFASVKWLNADSMPKTDEEIRDIQMSTWKSPVYGHFERKPKIVIHTKTGKRVYVFKCQKPGKLHGRTIKRPCNQTTTTNLRKHEQHCMGTTIKSLLKYLCELLRLKLAQWCAKCGQPFALVDDEEFEEIMQMLWTDVEVPL</sequence>
<dbReference type="EMBL" id="KL198122">
    <property type="protein sequence ID" value="KDQ06826.1"/>
    <property type="molecule type" value="Genomic_DNA"/>
</dbReference>
<keyword evidence="3" id="KW-1185">Reference proteome</keyword>
<reference evidence="3" key="1">
    <citation type="journal article" date="2014" name="Proc. Natl. Acad. Sci. U.S.A.">
        <title>Extensive sampling of basidiomycete genomes demonstrates inadequacy of the white-rot/brown-rot paradigm for wood decay fungi.</title>
        <authorList>
            <person name="Riley R."/>
            <person name="Salamov A.A."/>
            <person name="Brown D.W."/>
            <person name="Nagy L.G."/>
            <person name="Floudas D."/>
            <person name="Held B.W."/>
            <person name="Levasseur A."/>
            <person name="Lombard V."/>
            <person name="Morin E."/>
            <person name="Otillar R."/>
            <person name="Lindquist E.A."/>
            <person name="Sun H."/>
            <person name="LaButti K.M."/>
            <person name="Schmutz J."/>
            <person name="Jabbour D."/>
            <person name="Luo H."/>
            <person name="Baker S.E."/>
            <person name="Pisabarro A.G."/>
            <person name="Walton J.D."/>
            <person name="Blanchette R.A."/>
            <person name="Henrissat B."/>
            <person name="Martin F."/>
            <person name="Cullen D."/>
            <person name="Hibbett D.S."/>
            <person name="Grigoriev I.V."/>
        </authorList>
    </citation>
    <scope>NUCLEOTIDE SEQUENCE [LARGE SCALE GENOMIC DNA]</scope>
    <source>
        <strain evidence="3">FD-172 SS1</strain>
    </source>
</reference>
<dbReference type="AlphaFoldDB" id="A0A067M5K1"/>
<dbReference type="InParanoid" id="A0A067M5K1"/>
<evidence type="ECO:0000256" key="1">
    <source>
        <dbReference type="SAM" id="MobiDB-lite"/>
    </source>
</evidence>
<protein>
    <submittedName>
        <fullName evidence="2">Uncharacterized protein</fullName>
    </submittedName>
</protein>
<dbReference type="HOGENOM" id="CLU_084810_0_0_1"/>
<organism evidence="2 3">
    <name type="scientific">Botryobasidium botryosum (strain FD-172 SS1)</name>
    <dbReference type="NCBI Taxonomy" id="930990"/>
    <lineage>
        <taxon>Eukaryota</taxon>
        <taxon>Fungi</taxon>
        <taxon>Dikarya</taxon>
        <taxon>Basidiomycota</taxon>
        <taxon>Agaricomycotina</taxon>
        <taxon>Agaricomycetes</taxon>
        <taxon>Cantharellales</taxon>
        <taxon>Botryobasidiaceae</taxon>
        <taxon>Botryobasidium</taxon>
    </lineage>
</organism>
<accession>A0A067M5K1</accession>
<feature type="region of interest" description="Disordered" evidence="1">
    <location>
        <begin position="1"/>
        <end position="69"/>
    </location>
</feature>
<evidence type="ECO:0000313" key="3">
    <source>
        <dbReference type="Proteomes" id="UP000027195"/>
    </source>
</evidence>
<dbReference type="OrthoDB" id="3247971at2759"/>
<feature type="compositionally biased region" description="Low complexity" evidence="1">
    <location>
        <begin position="37"/>
        <end position="69"/>
    </location>
</feature>